<feature type="chain" id="PRO_5005188262" evidence="1">
    <location>
        <begin position="20"/>
        <end position="273"/>
    </location>
</feature>
<dbReference type="AlphaFoldDB" id="A0A0G4F924"/>
<feature type="signal peptide" evidence="1">
    <location>
        <begin position="1"/>
        <end position="19"/>
    </location>
</feature>
<evidence type="ECO:0000256" key="1">
    <source>
        <dbReference type="SAM" id="SignalP"/>
    </source>
</evidence>
<organism evidence="2">
    <name type="scientific">Chromera velia CCMP2878</name>
    <dbReference type="NCBI Taxonomy" id="1169474"/>
    <lineage>
        <taxon>Eukaryota</taxon>
        <taxon>Sar</taxon>
        <taxon>Alveolata</taxon>
        <taxon>Colpodellida</taxon>
        <taxon>Chromeraceae</taxon>
        <taxon>Chromera</taxon>
    </lineage>
</organism>
<sequence length="273" mass="29511">MFRTVFCVAVSVGAPGVLGSEVFSDPALFERLSHFKDVGVPDTKEDPVNKAMIADGTCRLLDVAKGDETAFSFWYSPESTKEVIDALAALPSTEKPSNFTLSAKKSLAPVCKRTQKQEVAEKDYSCRKGYDFRVIKESMFNWHRAVCAGPSESSWKGEFDPAYQPQQIAMGAGFLCIVACDCGGWDFPVSSLQSFAASLASAEETKTKICDELPWGLVDFSAVSSPDTLAAVAFPILHMCGCGRCADCGDENRGRVEGRPGLRGGMREEALIS</sequence>
<protein>
    <submittedName>
        <fullName evidence="2">Uncharacterized protein</fullName>
    </submittedName>
</protein>
<dbReference type="VEuPathDB" id="CryptoDB:Cvel_15795"/>
<dbReference type="EMBL" id="CDMZ01000204">
    <property type="protein sequence ID" value="CEM09091.1"/>
    <property type="molecule type" value="Genomic_DNA"/>
</dbReference>
<proteinExistence type="predicted"/>
<reference evidence="2" key="1">
    <citation type="submission" date="2014-11" db="EMBL/GenBank/DDBJ databases">
        <authorList>
            <person name="Otto D Thomas"/>
            <person name="Naeem Raeece"/>
        </authorList>
    </citation>
    <scope>NUCLEOTIDE SEQUENCE</scope>
</reference>
<accession>A0A0G4F924</accession>
<gene>
    <name evidence="2" type="ORF">Cvel_15795</name>
</gene>
<keyword evidence="1" id="KW-0732">Signal</keyword>
<evidence type="ECO:0000313" key="2">
    <source>
        <dbReference type="EMBL" id="CEM09091.1"/>
    </source>
</evidence>
<name>A0A0G4F924_9ALVE</name>